<dbReference type="AlphaFoldDB" id="A0A5J4VL49"/>
<gene>
    <name evidence="1" type="ORF">EZS28_021171</name>
</gene>
<evidence type="ECO:0008006" key="3">
    <source>
        <dbReference type="Google" id="ProtNLM"/>
    </source>
</evidence>
<accession>A0A5J4VL49</accession>
<reference evidence="1 2" key="1">
    <citation type="submission" date="2019-03" db="EMBL/GenBank/DDBJ databases">
        <title>Single cell metagenomics reveals metabolic interactions within the superorganism composed of flagellate Streblomastix strix and complex community of Bacteroidetes bacteria on its surface.</title>
        <authorList>
            <person name="Treitli S.C."/>
            <person name="Kolisko M."/>
            <person name="Husnik F."/>
            <person name="Keeling P."/>
            <person name="Hampl V."/>
        </authorList>
    </citation>
    <scope>NUCLEOTIDE SEQUENCE [LARGE SCALE GENOMIC DNA]</scope>
    <source>
        <strain evidence="1">ST1C</strain>
    </source>
</reference>
<sequence>MKRNIDPPPGVTEQEMRRLEDDHIICFIDKKTMTRPMQSPDGKFYNYTTLVDYLSDHKGLGPLGQLIDMKDVVLREDLIFDIYAFVEQNPTHPCIRENIISDWKRLGLIPE</sequence>
<name>A0A5J4VL49_9EUKA</name>
<protein>
    <recommendedName>
        <fullName evidence="3">U-box domain-containing protein</fullName>
    </recommendedName>
</protein>
<organism evidence="1 2">
    <name type="scientific">Streblomastix strix</name>
    <dbReference type="NCBI Taxonomy" id="222440"/>
    <lineage>
        <taxon>Eukaryota</taxon>
        <taxon>Metamonada</taxon>
        <taxon>Preaxostyla</taxon>
        <taxon>Oxymonadida</taxon>
        <taxon>Streblomastigidae</taxon>
        <taxon>Streblomastix</taxon>
    </lineage>
</organism>
<comment type="caution">
    <text evidence="1">The sequence shown here is derived from an EMBL/GenBank/DDBJ whole genome shotgun (WGS) entry which is preliminary data.</text>
</comment>
<dbReference type="SUPFAM" id="SSF57850">
    <property type="entry name" value="RING/U-box"/>
    <property type="match status" value="1"/>
</dbReference>
<evidence type="ECO:0000313" key="1">
    <source>
        <dbReference type="EMBL" id="KAA6383302.1"/>
    </source>
</evidence>
<dbReference type="Proteomes" id="UP000324800">
    <property type="component" value="Unassembled WGS sequence"/>
</dbReference>
<proteinExistence type="predicted"/>
<dbReference type="EMBL" id="SNRW01006319">
    <property type="protein sequence ID" value="KAA6383302.1"/>
    <property type="molecule type" value="Genomic_DNA"/>
</dbReference>
<evidence type="ECO:0000313" key="2">
    <source>
        <dbReference type="Proteomes" id="UP000324800"/>
    </source>
</evidence>